<keyword evidence="2" id="KW-1185">Reference proteome</keyword>
<accession>A0A8B2NTF6</accession>
<sequence>MFREIYDAFAALEDRIAFYCGGAEHFVLELSGGTCAPLLRASDDLEDGVAEFKALLDSYPHHLSTSAGAEA</sequence>
<dbReference type="Proteomes" id="UP000249590">
    <property type="component" value="Unassembled WGS sequence"/>
</dbReference>
<gene>
    <name evidence="1" type="ORF">DLJ53_23880</name>
</gene>
<proteinExistence type="predicted"/>
<reference evidence="1 2" key="1">
    <citation type="submission" date="2018-05" db="EMBL/GenBank/DDBJ databases">
        <title>Acuticoccus sediminis sp. nov., isolated from deep-sea sediment of Indian Ocean.</title>
        <authorList>
            <person name="Liu X."/>
            <person name="Lai Q."/>
            <person name="Du Y."/>
            <person name="Sun F."/>
            <person name="Zhang X."/>
            <person name="Wang S."/>
            <person name="Shao Z."/>
        </authorList>
    </citation>
    <scope>NUCLEOTIDE SEQUENCE [LARGE SCALE GENOMIC DNA]</scope>
    <source>
        <strain evidence="1 2">PTG4-2</strain>
    </source>
</reference>
<evidence type="ECO:0000313" key="1">
    <source>
        <dbReference type="EMBL" id="RAH99549.1"/>
    </source>
</evidence>
<dbReference type="AlphaFoldDB" id="A0A8B2NTF6"/>
<organism evidence="1 2">
    <name type="scientific">Acuticoccus sediminis</name>
    <dbReference type="NCBI Taxonomy" id="2184697"/>
    <lineage>
        <taxon>Bacteria</taxon>
        <taxon>Pseudomonadati</taxon>
        <taxon>Pseudomonadota</taxon>
        <taxon>Alphaproteobacteria</taxon>
        <taxon>Hyphomicrobiales</taxon>
        <taxon>Amorphaceae</taxon>
        <taxon>Acuticoccus</taxon>
    </lineage>
</organism>
<dbReference type="EMBL" id="QHHQ01000005">
    <property type="protein sequence ID" value="RAH99549.1"/>
    <property type="molecule type" value="Genomic_DNA"/>
</dbReference>
<protein>
    <submittedName>
        <fullName evidence="1">Uncharacterized protein</fullName>
    </submittedName>
</protein>
<evidence type="ECO:0000313" key="2">
    <source>
        <dbReference type="Proteomes" id="UP000249590"/>
    </source>
</evidence>
<name>A0A8B2NTF6_9HYPH</name>
<comment type="caution">
    <text evidence="1">The sequence shown here is derived from an EMBL/GenBank/DDBJ whole genome shotgun (WGS) entry which is preliminary data.</text>
</comment>